<name>I5BW13_9HYPH</name>
<dbReference type="InterPro" id="IPR021254">
    <property type="entry name" value="DUF2806"/>
</dbReference>
<dbReference type="OrthoDB" id="886161at2"/>
<evidence type="ECO:0000313" key="1">
    <source>
        <dbReference type="EMBL" id="EIM73765.1"/>
    </source>
</evidence>
<sequence length="309" mass="34772">MSGGNSIINLGDLTKPAEALINRVSEAIGGIAKPWQIERVARAESKAEIIRANARVEISEIEERGLLRLVREEGKKQENIESITMKSIEYLKDDAEPETLDDDWLSHFFERSRFFSEEDTQRIWAKLLAEEANNPGKISRRTIDKLSSLDKTDALLFEKLCSFIWHINDEPLLIIPNMKSELFNSLGIDFSGLISLEESGFITREFVGGFNRSGFGPVFVLRYFEKVIPLYFRDSKKSPTKNAIQTGPALLTKAGKELSAIVKGVENPTYMAGLIAEWEKAGISVVSIDEFLAIQRGEIPSRFVIQKTE</sequence>
<dbReference type="RefSeq" id="WP_007009236.1">
    <property type="nucleotide sequence ID" value="NZ_AJXZ01000036.1"/>
</dbReference>
<gene>
    <name evidence="1" type="ORF">A33O_14335</name>
</gene>
<protein>
    <recommendedName>
        <fullName evidence="3">DUF2806 domain-containing protein</fullName>
    </recommendedName>
</protein>
<dbReference type="AlphaFoldDB" id="I5BW13"/>
<dbReference type="EMBL" id="AJXZ01000036">
    <property type="protein sequence ID" value="EIM73765.1"/>
    <property type="molecule type" value="Genomic_DNA"/>
</dbReference>
<dbReference type="Pfam" id="PF10987">
    <property type="entry name" value="DUF2806"/>
    <property type="match status" value="1"/>
</dbReference>
<evidence type="ECO:0008006" key="3">
    <source>
        <dbReference type="Google" id="ProtNLM"/>
    </source>
</evidence>
<organism evidence="1 2">
    <name type="scientific">Nitratireductor aquibiodomus RA22</name>
    <dbReference type="NCBI Taxonomy" id="1189611"/>
    <lineage>
        <taxon>Bacteria</taxon>
        <taxon>Pseudomonadati</taxon>
        <taxon>Pseudomonadota</taxon>
        <taxon>Alphaproteobacteria</taxon>
        <taxon>Hyphomicrobiales</taxon>
        <taxon>Phyllobacteriaceae</taxon>
        <taxon>Nitratireductor</taxon>
    </lineage>
</organism>
<reference evidence="1 2" key="1">
    <citation type="journal article" date="2012" name="J. Bacteriol.">
        <title>Genome Sequence of Nitratireductor aquibiodomus Strain RA22.</title>
        <authorList>
            <person name="Singh A."/>
            <person name="Jangir P.K."/>
            <person name="Kumari C."/>
            <person name="Sharma R."/>
        </authorList>
    </citation>
    <scope>NUCLEOTIDE SEQUENCE [LARGE SCALE GENOMIC DNA]</scope>
    <source>
        <strain evidence="1 2">RA22</strain>
    </source>
</reference>
<dbReference type="Proteomes" id="UP000004622">
    <property type="component" value="Unassembled WGS sequence"/>
</dbReference>
<comment type="caution">
    <text evidence="1">The sequence shown here is derived from an EMBL/GenBank/DDBJ whole genome shotgun (WGS) entry which is preliminary data.</text>
</comment>
<evidence type="ECO:0000313" key="2">
    <source>
        <dbReference type="Proteomes" id="UP000004622"/>
    </source>
</evidence>
<proteinExistence type="predicted"/>
<accession>I5BW13</accession>